<evidence type="ECO:0000256" key="1">
    <source>
        <dbReference type="SAM" id="MobiDB-lite"/>
    </source>
</evidence>
<feature type="compositionally biased region" description="Basic residues" evidence="1">
    <location>
        <begin position="14"/>
        <end position="24"/>
    </location>
</feature>
<accession>A0A078G350</accession>
<sequence>MELDIAGGEAILKPHTHRQKHARSSTRTAGSEFFKPTAEANLASTRKQRLQQMTGRSGKQRWRSSSSDRLRDEAAAAGKP</sequence>
<keyword evidence="4" id="KW-1185">Reference proteome</keyword>
<feature type="region of interest" description="Disordered" evidence="1">
    <location>
        <begin position="1"/>
        <end position="80"/>
    </location>
</feature>
<name>A0A078G350_BRANA</name>
<dbReference type="AlphaFoldDB" id="A0A078G350"/>
<dbReference type="Proteomes" id="UP000028999">
    <property type="component" value="Unassembled WGS sequence"/>
</dbReference>
<dbReference type="Gramene" id="CDY19854">
    <property type="protein sequence ID" value="CDY19854"/>
    <property type="gene ID" value="GSBRNA2T00009620001"/>
</dbReference>
<dbReference type="Proteomes" id="UP001295469">
    <property type="component" value="Chromosome C09"/>
</dbReference>
<gene>
    <name evidence="3" type="primary">BnaC09g31200D</name>
    <name evidence="2" type="ORF">DARMORV10_C09P45250.1</name>
    <name evidence="3" type="ORF">GSBRNA2T00009620001</name>
</gene>
<dbReference type="EMBL" id="HG994373">
    <property type="protein sequence ID" value="CAF1760191.1"/>
    <property type="molecule type" value="Genomic_DNA"/>
</dbReference>
<protein>
    <submittedName>
        <fullName evidence="2">(rape) hypothetical protein</fullName>
    </submittedName>
    <submittedName>
        <fullName evidence="3">BnaC09g31200D protein</fullName>
    </submittedName>
</protein>
<proteinExistence type="predicted"/>
<feature type="compositionally biased region" description="Polar residues" evidence="1">
    <location>
        <begin position="42"/>
        <end position="57"/>
    </location>
</feature>
<organism evidence="3 4">
    <name type="scientific">Brassica napus</name>
    <name type="common">Rape</name>
    <dbReference type="NCBI Taxonomy" id="3708"/>
    <lineage>
        <taxon>Eukaryota</taxon>
        <taxon>Viridiplantae</taxon>
        <taxon>Streptophyta</taxon>
        <taxon>Embryophyta</taxon>
        <taxon>Tracheophyta</taxon>
        <taxon>Spermatophyta</taxon>
        <taxon>Magnoliopsida</taxon>
        <taxon>eudicotyledons</taxon>
        <taxon>Gunneridae</taxon>
        <taxon>Pentapetalae</taxon>
        <taxon>rosids</taxon>
        <taxon>malvids</taxon>
        <taxon>Brassicales</taxon>
        <taxon>Brassicaceae</taxon>
        <taxon>Brassiceae</taxon>
        <taxon>Brassica</taxon>
    </lineage>
</organism>
<dbReference type="PaxDb" id="3708-A0A078G350"/>
<evidence type="ECO:0000313" key="3">
    <source>
        <dbReference type="EMBL" id="CDY19854.1"/>
    </source>
</evidence>
<reference evidence="3 4" key="1">
    <citation type="journal article" date="2014" name="Science">
        <title>Plant genetics. Early allopolyploid evolution in the post-Neolithic Brassica napus oilseed genome.</title>
        <authorList>
            <person name="Chalhoub B."/>
            <person name="Denoeud F."/>
            <person name="Liu S."/>
            <person name="Parkin I.A."/>
            <person name="Tang H."/>
            <person name="Wang X."/>
            <person name="Chiquet J."/>
            <person name="Belcram H."/>
            <person name="Tong C."/>
            <person name="Samans B."/>
            <person name="Correa M."/>
            <person name="Da Silva C."/>
            <person name="Just J."/>
            <person name="Falentin C."/>
            <person name="Koh C.S."/>
            <person name="Le Clainche I."/>
            <person name="Bernard M."/>
            <person name="Bento P."/>
            <person name="Noel B."/>
            <person name="Labadie K."/>
            <person name="Alberti A."/>
            <person name="Charles M."/>
            <person name="Arnaud D."/>
            <person name="Guo H."/>
            <person name="Daviaud C."/>
            <person name="Alamery S."/>
            <person name="Jabbari K."/>
            <person name="Zhao M."/>
            <person name="Edger P.P."/>
            <person name="Chelaifa H."/>
            <person name="Tack D."/>
            <person name="Lassalle G."/>
            <person name="Mestiri I."/>
            <person name="Schnel N."/>
            <person name="Le Paslier M.C."/>
            <person name="Fan G."/>
            <person name="Renault V."/>
            <person name="Bayer P.E."/>
            <person name="Golicz A.A."/>
            <person name="Manoli S."/>
            <person name="Lee T.H."/>
            <person name="Thi V.H."/>
            <person name="Chalabi S."/>
            <person name="Hu Q."/>
            <person name="Fan C."/>
            <person name="Tollenaere R."/>
            <person name="Lu Y."/>
            <person name="Battail C."/>
            <person name="Shen J."/>
            <person name="Sidebottom C.H."/>
            <person name="Wang X."/>
            <person name="Canaguier A."/>
            <person name="Chauveau A."/>
            <person name="Berard A."/>
            <person name="Deniot G."/>
            <person name="Guan M."/>
            <person name="Liu Z."/>
            <person name="Sun F."/>
            <person name="Lim Y.P."/>
            <person name="Lyons E."/>
            <person name="Town C.D."/>
            <person name="Bancroft I."/>
            <person name="Wang X."/>
            <person name="Meng J."/>
            <person name="Ma J."/>
            <person name="Pires J.C."/>
            <person name="King G.J."/>
            <person name="Brunel D."/>
            <person name="Delourme R."/>
            <person name="Renard M."/>
            <person name="Aury J.M."/>
            <person name="Adams K.L."/>
            <person name="Batley J."/>
            <person name="Snowdon R.J."/>
            <person name="Tost J."/>
            <person name="Edwards D."/>
            <person name="Zhou Y."/>
            <person name="Hua W."/>
            <person name="Sharpe A.G."/>
            <person name="Paterson A.H."/>
            <person name="Guan C."/>
            <person name="Wincker P."/>
        </authorList>
    </citation>
    <scope>NUCLEOTIDE SEQUENCE [LARGE SCALE GENOMIC DNA]</scope>
    <source>
        <strain evidence="4">cv. Darmor-bzh</strain>
    </source>
</reference>
<evidence type="ECO:0000313" key="2">
    <source>
        <dbReference type="EMBL" id="CAF1760191.1"/>
    </source>
</evidence>
<evidence type="ECO:0000313" key="4">
    <source>
        <dbReference type="Proteomes" id="UP000028999"/>
    </source>
</evidence>
<reference evidence="3" key="2">
    <citation type="submission" date="2014-06" db="EMBL/GenBank/DDBJ databases">
        <authorList>
            <person name="Genoscope - CEA"/>
        </authorList>
    </citation>
    <scope>NUCLEOTIDE SEQUENCE</scope>
</reference>
<dbReference type="EMBL" id="LK032101">
    <property type="protein sequence ID" value="CDY19854.1"/>
    <property type="molecule type" value="Genomic_DNA"/>
</dbReference>
<reference evidence="2" key="3">
    <citation type="submission" date="2021-01" db="EMBL/GenBank/DDBJ databases">
        <authorList>
            <consortium name="Genoscope - CEA"/>
            <person name="William W."/>
        </authorList>
    </citation>
    <scope>NUCLEOTIDE SEQUENCE</scope>
</reference>